<organism evidence="2 3">
    <name type="scientific">Austropuccinia psidii MF-1</name>
    <dbReference type="NCBI Taxonomy" id="1389203"/>
    <lineage>
        <taxon>Eukaryota</taxon>
        <taxon>Fungi</taxon>
        <taxon>Dikarya</taxon>
        <taxon>Basidiomycota</taxon>
        <taxon>Pucciniomycotina</taxon>
        <taxon>Pucciniomycetes</taxon>
        <taxon>Pucciniales</taxon>
        <taxon>Sphaerophragmiaceae</taxon>
        <taxon>Austropuccinia</taxon>
    </lineage>
</organism>
<dbReference type="Proteomes" id="UP000765509">
    <property type="component" value="Unassembled WGS sequence"/>
</dbReference>
<keyword evidence="3" id="KW-1185">Reference proteome</keyword>
<evidence type="ECO:0000256" key="1">
    <source>
        <dbReference type="SAM" id="MobiDB-lite"/>
    </source>
</evidence>
<dbReference type="EMBL" id="AVOT02045021">
    <property type="protein sequence ID" value="MBW0540370.1"/>
    <property type="molecule type" value="Genomic_DNA"/>
</dbReference>
<accession>A0A9Q3IIJ6</accession>
<feature type="region of interest" description="Disordered" evidence="1">
    <location>
        <begin position="75"/>
        <end position="106"/>
    </location>
</feature>
<feature type="region of interest" description="Disordered" evidence="1">
    <location>
        <begin position="39"/>
        <end position="63"/>
    </location>
</feature>
<evidence type="ECO:0000313" key="2">
    <source>
        <dbReference type="EMBL" id="MBW0540370.1"/>
    </source>
</evidence>
<gene>
    <name evidence="2" type="ORF">O181_080085</name>
</gene>
<name>A0A9Q3IIJ6_9BASI</name>
<sequence length="174" mass="20004">MVITKGWNPTRKFRILEERETRIRENQATIQAIEEQMRALESQGTSHRTGKAFPEPEDLKEETLDIVVDGKKLRGLEGYGSSPSASPTPERDFSMEHGHQEVPPRILLGRTWSKFPEDMSQKDTLERPYGNHQKMESHQEFWTAGERAPRIRENQATIQAIEEQLNQTGPTLIP</sequence>
<feature type="compositionally biased region" description="Basic and acidic residues" evidence="1">
    <location>
        <begin position="89"/>
        <end position="102"/>
    </location>
</feature>
<proteinExistence type="predicted"/>
<evidence type="ECO:0000313" key="3">
    <source>
        <dbReference type="Proteomes" id="UP000765509"/>
    </source>
</evidence>
<protein>
    <submittedName>
        <fullName evidence="2">Uncharacterized protein</fullName>
    </submittedName>
</protein>
<comment type="caution">
    <text evidence="2">The sequence shown here is derived from an EMBL/GenBank/DDBJ whole genome shotgun (WGS) entry which is preliminary data.</text>
</comment>
<reference evidence="2" key="1">
    <citation type="submission" date="2021-03" db="EMBL/GenBank/DDBJ databases">
        <title>Draft genome sequence of rust myrtle Austropuccinia psidii MF-1, a brazilian biotype.</title>
        <authorList>
            <person name="Quecine M.C."/>
            <person name="Pachon D.M.R."/>
            <person name="Bonatelli M.L."/>
            <person name="Correr F.H."/>
            <person name="Franceschini L.M."/>
            <person name="Leite T.F."/>
            <person name="Margarido G.R.A."/>
            <person name="Almeida C.A."/>
            <person name="Ferrarezi J.A."/>
            <person name="Labate C.A."/>
        </authorList>
    </citation>
    <scope>NUCLEOTIDE SEQUENCE</scope>
    <source>
        <strain evidence="2">MF-1</strain>
    </source>
</reference>
<dbReference type="AlphaFoldDB" id="A0A9Q3IIJ6"/>